<reference evidence="1" key="1">
    <citation type="submission" date="2020-05" db="EMBL/GenBank/DDBJ databases">
        <authorList>
            <person name="Chiriac C."/>
            <person name="Salcher M."/>
            <person name="Ghai R."/>
            <person name="Kavagutti S V."/>
        </authorList>
    </citation>
    <scope>NUCLEOTIDE SEQUENCE</scope>
</reference>
<evidence type="ECO:0000313" key="1">
    <source>
        <dbReference type="EMBL" id="CAB4191772.1"/>
    </source>
</evidence>
<sequence>MTDIAAWLLVIVNVALMVNAAENQNVVMAGVYALISALSFLVAESHGGTPV</sequence>
<accession>A0A6J5R7F2</accession>
<dbReference type="EMBL" id="LR797178">
    <property type="protein sequence ID" value="CAB4191772.1"/>
    <property type="molecule type" value="Genomic_DNA"/>
</dbReference>
<gene>
    <name evidence="1" type="ORF">UFOVP1229_132</name>
</gene>
<organism evidence="1">
    <name type="scientific">uncultured Caudovirales phage</name>
    <dbReference type="NCBI Taxonomy" id="2100421"/>
    <lineage>
        <taxon>Viruses</taxon>
        <taxon>Duplodnaviria</taxon>
        <taxon>Heunggongvirae</taxon>
        <taxon>Uroviricota</taxon>
        <taxon>Caudoviricetes</taxon>
        <taxon>Peduoviridae</taxon>
        <taxon>Maltschvirus</taxon>
        <taxon>Maltschvirus maltsch</taxon>
    </lineage>
</organism>
<name>A0A6J5R7F2_9CAUD</name>
<protein>
    <submittedName>
        <fullName evidence="1">Uncharacterized protein</fullName>
    </submittedName>
</protein>
<proteinExistence type="predicted"/>